<protein>
    <submittedName>
        <fullName evidence="2">Uncharacterized protein</fullName>
    </submittedName>
</protein>
<dbReference type="OMA" id="QPRGQPW"/>
<evidence type="ECO:0000313" key="3">
    <source>
        <dbReference type="Proteomes" id="UP000054558"/>
    </source>
</evidence>
<evidence type="ECO:0000256" key="1">
    <source>
        <dbReference type="SAM" id="MobiDB-lite"/>
    </source>
</evidence>
<accession>A0A1Y1I4E1</accession>
<organism evidence="2 3">
    <name type="scientific">Klebsormidium nitens</name>
    <name type="common">Green alga</name>
    <name type="synonym">Ulothrix nitens</name>
    <dbReference type="NCBI Taxonomy" id="105231"/>
    <lineage>
        <taxon>Eukaryota</taxon>
        <taxon>Viridiplantae</taxon>
        <taxon>Streptophyta</taxon>
        <taxon>Klebsormidiophyceae</taxon>
        <taxon>Klebsormidiales</taxon>
        <taxon>Klebsormidiaceae</taxon>
        <taxon>Klebsormidium</taxon>
    </lineage>
</organism>
<keyword evidence="3" id="KW-1185">Reference proteome</keyword>
<feature type="compositionally biased region" description="Low complexity" evidence="1">
    <location>
        <begin position="204"/>
        <end position="224"/>
    </location>
</feature>
<feature type="region of interest" description="Disordered" evidence="1">
    <location>
        <begin position="339"/>
        <end position="375"/>
    </location>
</feature>
<name>A0A1Y1I4E1_KLENI</name>
<feature type="region of interest" description="Disordered" evidence="1">
    <location>
        <begin position="1"/>
        <end position="55"/>
    </location>
</feature>
<dbReference type="Proteomes" id="UP000054558">
    <property type="component" value="Unassembled WGS sequence"/>
</dbReference>
<proteinExistence type="predicted"/>
<feature type="compositionally biased region" description="Low complexity" evidence="1">
    <location>
        <begin position="356"/>
        <end position="367"/>
    </location>
</feature>
<dbReference type="EMBL" id="DF237204">
    <property type="protein sequence ID" value="GAQ85800.1"/>
    <property type="molecule type" value="Genomic_DNA"/>
</dbReference>
<feature type="region of interest" description="Disordered" evidence="1">
    <location>
        <begin position="195"/>
        <end position="281"/>
    </location>
</feature>
<feature type="compositionally biased region" description="Polar residues" evidence="1">
    <location>
        <begin position="35"/>
        <end position="44"/>
    </location>
</feature>
<evidence type="ECO:0000313" key="2">
    <source>
        <dbReference type="EMBL" id="GAQ85800.1"/>
    </source>
</evidence>
<dbReference type="AlphaFoldDB" id="A0A1Y1I4E1"/>
<gene>
    <name evidence="2" type="ORF">KFL_002550070</name>
</gene>
<reference evidence="2 3" key="1">
    <citation type="journal article" date="2014" name="Nat. Commun.">
        <title>Klebsormidium flaccidum genome reveals primary factors for plant terrestrial adaptation.</title>
        <authorList>
            <person name="Hori K."/>
            <person name="Maruyama F."/>
            <person name="Fujisawa T."/>
            <person name="Togashi T."/>
            <person name="Yamamoto N."/>
            <person name="Seo M."/>
            <person name="Sato S."/>
            <person name="Yamada T."/>
            <person name="Mori H."/>
            <person name="Tajima N."/>
            <person name="Moriyama T."/>
            <person name="Ikeuchi M."/>
            <person name="Watanabe M."/>
            <person name="Wada H."/>
            <person name="Kobayashi K."/>
            <person name="Saito M."/>
            <person name="Masuda T."/>
            <person name="Sasaki-Sekimoto Y."/>
            <person name="Mashiguchi K."/>
            <person name="Awai K."/>
            <person name="Shimojima M."/>
            <person name="Masuda S."/>
            <person name="Iwai M."/>
            <person name="Nobusawa T."/>
            <person name="Narise T."/>
            <person name="Kondo S."/>
            <person name="Saito H."/>
            <person name="Sato R."/>
            <person name="Murakawa M."/>
            <person name="Ihara Y."/>
            <person name="Oshima-Yamada Y."/>
            <person name="Ohtaka K."/>
            <person name="Satoh M."/>
            <person name="Sonobe K."/>
            <person name="Ishii M."/>
            <person name="Ohtani R."/>
            <person name="Kanamori-Sato M."/>
            <person name="Honoki R."/>
            <person name="Miyazaki D."/>
            <person name="Mochizuki H."/>
            <person name="Umetsu J."/>
            <person name="Higashi K."/>
            <person name="Shibata D."/>
            <person name="Kamiya Y."/>
            <person name="Sato N."/>
            <person name="Nakamura Y."/>
            <person name="Tabata S."/>
            <person name="Ida S."/>
            <person name="Kurokawa K."/>
            <person name="Ohta H."/>
        </authorList>
    </citation>
    <scope>NUCLEOTIDE SEQUENCE [LARGE SCALE GENOMIC DNA]</scope>
    <source>
        <strain evidence="2 3">NIES-2285</strain>
    </source>
</reference>
<feature type="compositionally biased region" description="Low complexity" evidence="1">
    <location>
        <begin position="258"/>
        <end position="278"/>
    </location>
</feature>
<sequence>MAQRENLSGYERANMAPGNMGAGRFEEQGRGQMGTGFNTRTTGESEGYCANPATTNLPKEFETHVNIIEKVPEMKTVTKTDYVKKLEEREEVRTVPRSRVVQEEKEVTHTVPRVKEVPRTREEIRHRVVEERVQVPYTEKIVEQVPVTKTETVPRVVREEVQERVRVPHVTEVPVQRQVQVPTGKYCEQEVDEYTHKGAPHMMGTTGTTGLQRTGSSSSSSSSSSDEEGAGGQSLGDKIKSKMPGGHKKSHRRTGEMAGATTGTGVAHMSGAGLTGTQTGTGYGTGMGGPVTGTGRTALSHDAGLGHTGMGTGHNVTGTGMTGTGLGHMTGAGTGVAPHTTGTTHPGPSPNLTGRPAPGEAGATAAATEHHEKKGFFKKIEEKLTGHH</sequence>